<proteinExistence type="predicted"/>
<comment type="caution">
    <text evidence="1">The sequence shown here is derived from an EMBL/GenBank/DDBJ whole genome shotgun (WGS) entry which is preliminary data.</text>
</comment>
<evidence type="ECO:0008006" key="3">
    <source>
        <dbReference type="Google" id="ProtNLM"/>
    </source>
</evidence>
<organism evidence="1 2">
    <name type="scientific">Luteimicrobium album</name>
    <dbReference type="NCBI Taxonomy" id="1054550"/>
    <lineage>
        <taxon>Bacteria</taxon>
        <taxon>Bacillati</taxon>
        <taxon>Actinomycetota</taxon>
        <taxon>Actinomycetes</taxon>
        <taxon>Micrococcales</taxon>
        <taxon>Luteimicrobium</taxon>
    </lineage>
</organism>
<dbReference type="RefSeq" id="WP_284294554.1">
    <property type="nucleotide sequence ID" value="NZ_BSUK01000001.1"/>
</dbReference>
<protein>
    <recommendedName>
        <fullName evidence="3">Phage tail protein</fullName>
    </recommendedName>
</protein>
<evidence type="ECO:0000313" key="1">
    <source>
        <dbReference type="EMBL" id="GMA26200.1"/>
    </source>
</evidence>
<keyword evidence="2" id="KW-1185">Reference proteome</keyword>
<dbReference type="InterPro" id="IPR058009">
    <property type="entry name" value="TTP_Phage_16"/>
</dbReference>
<gene>
    <name evidence="1" type="ORF">GCM10025864_39590</name>
</gene>
<dbReference type="Pfam" id="PF25595">
    <property type="entry name" value="Phage_TTP_16"/>
    <property type="match status" value="1"/>
</dbReference>
<dbReference type="Proteomes" id="UP001157091">
    <property type="component" value="Unassembled WGS sequence"/>
</dbReference>
<reference evidence="2" key="1">
    <citation type="journal article" date="2019" name="Int. J. Syst. Evol. Microbiol.">
        <title>The Global Catalogue of Microorganisms (GCM) 10K type strain sequencing project: providing services to taxonomists for standard genome sequencing and annotation.</title>
        <authorList>
            <consortium name="The Broad Institute Genomics Platform"/>
            <consortium name="The Broad Institute Genome Sequencing Center for Infectious Disease"/>
            <person name="Wu L."/>
            <person name="Ma J."/>
        </authorList>
    </citation>
    <scope>NUCLEOTIDE SEQUENCE [LARGE SCALE GENOMIC DNA]</scope>
    <source>
        <strain evidence="2">NBRC 106348</strain>
    </source>
</reference>
<evidence type="ECO:0000313" key="2">
    <source>
        <dbReference type="Proteomes" id="UP001157091"/>
    </source>
</evidence>
<accession>A0ABQ6I5Z4</accession>
<sequence>MAATGSLPVTPSDGNTRVLLVPAIADETAPTVTELTGAGVVDISCYLTVDGLAATLDEAQISIDLLCSRVTRQEPGRVTPSLTFTGVDNTNTDYEDDFNELVDALTYLSIWYVVIRRGLPFEDAIAAGQKVTVLKGKAGMKQLVASEANSFQRSTWNMNAASYNPDVAVVAGS</sequence>
<name>A0ABQ6I5Z4_9MICO</name>
<dbReference type="EMBL" id="BSUK01000001">
    <property type="protein sequence ID" value="GMA26200.1"/>
    <property type="molecule type" value="Genomic_DNA"/>
</dbReference>